<reference evidence="6 7" key="1">
    <citation type="submission" date="2018-10" db="EMBL/GenBank/DDBJ databases">
        <title>Draft genome sequence of the microsporidian Tubulinosema ratisbonensis.</title>
        <authorList>
            <person name="Polonais V."/>
            <person name="Peyretaillade E."/>
            <person name="Niehus S."/>
            <person name="Wawrzyniak I."/>
            <person name="Franchet A."/>
            <person name="Gaspin C."/>
            <person name="Reichstadt M."/>
            <person name="Belser C."/>
            <person name="Labadie K."/>
            <person name="Delbac F."/>
            <person name="Ferrandon D."/>
        </authorList>
    </citation>
    <scope>NUCLEOTIDE SEQUENCE [LARGE SCALE GENOMIC DNA]</scope>
    <source>
        <strain evidence="6 7">Franzen</strain>
    </source>
</reference>
<keyword evidence="1" id="KW-0479">Metal-binding</keyword>
<feature type="domain" description="RING-type" evidence="5">
    <location>
        <begin position="32"/>
        <end position="70"/>
    </location>
</feature>
<dbReference type="InterPro" id="IPR018957">
    <property type="entry name" value="Znf_C3HC4_RING-type"/>
</dbReference>
<proteinExistence type="predicted"/>
<evidence type="ECO:0000313" key="6">
    <source>
        <dbReference type="EMBL" id="RVD92831.1"/>
    </source>
</evidence>
<dbReference type="InterPro" id="IPR001841">
    <property type="entry name" value="Znf_RING"/>
</dbReference>
<accession>A0A437ANN6</accession>
<dbReference type="GO" id="GO:0016874">
    <property type="term" value="F:ligase activity"/>
    <property type="evidence" value="ECO:0007669"/>
    <property type="project" value="UniProtKB-KW"/>
</dbReference>
<organism evidence="6 7">
    <name type="scientific">Tubulinosema ratisbonensis</name>
    <dbReference type="NCBI Taxonomy" id="291195"/>
    <lineage>
        <taxon>Eukaryota</taxon>
        <taxon>Fungi</taxon>
        <taxon>Fungi incertae sedis</taxon>
        <taxon>Microsporidia</taxon>
        <taxon>Tubulinosematoidea</taxon>
        <taxon>Tubulinosematidae</taxon>
        <taxon>Tubulinosema</taxon>
    </lineage>
</organism>
<keyword evidence="7" id="KW-1185">Reference proteome</keyword>
<keyword evidence="6" id="KW-0436">Ligase</keyword>
<dbReference type="AlphaFoldDB" id="A0A437ANN6"/>
<evidence type="ECO:0000259" key="5">
    <source>
        <dbReference type="PROSITE" id="PS50089"/>
    </source>
</evidence>
<evidence type="ECO:0000256" key="4">
    <source>
        <dbReference type="PROSITE-ProRule" id="PRU00175"/>
    </source>
</evidence>
<dbReference type="InterPro" id="IPR017907">
    <property type="entry name" value="Znf_RING_CS"/>
</dbReference>
<dbReference type="STRING" id="291195.A0A437ANN6"/>
<dbReference type="VEuPathDB" id="MicrosporidiaDB:TUBRATIS_006480"/>
<evidence type="ECO:0000256" key="1">
    <source>
        <dbReference type="ARBA" id="ARBA00022723"/>
    </source>
</evidence>
<dbReference type="OrthoDB" id="6270329at2759"/>
<dbReference type="Proteomes" id="UP000282876">
    <property type="component" value="Unassembled WGS sequence"/>
</dbReference>
<comment type="caution">
    <text evidence="6">The sequence shown here is derived from an EMBL/GenBank/DDBJ whole genome shotgun (WGS) entry which is preliminary data.</text>
</comment>
<dbReference type="PROSITE" id="PS50089">
    <property type="entry name" value="ZF_RING_2"/>
    <property type="match status" value="1"/>
</dbReference>
<evidence type="ECO:0000256" key="2">
    <source>
        <dbReference type="ARBA" id="ARBA00022771"/>
    </source>
</evidence>
<sequence length="128" mass="15516">MQTAKEKLKKSYIYFKKLIFPPSKQLKIFETCPMCKYKVETPFSTLCGHTYCFPCISKWCKDFNCCPTCKTIIHQNEFIPCLPKETQIDYKHKKFMYDEDYQMLLEEYLNFKKEFELNVEKNLLENEE</sequence>
<dbReference type="Gene3D" id="3.30.40.10">
    <property type="entry name" value="Zinc/RING finger domain, C3HC4 (zinc finger)"/>
    <property type="match status" value="1"/>
</dbReference>
<dbReference type="SUPFAM" id="SSF57850">
    <property type="entry name" value="RING/U-box"/>
    <property type="match status" value="1"/>
</dbReference>
<name>A0A437ANN6_9MICR</name>
<evidence type="ECO:0000313" key="7">
    <source>
        <dbReference type="Proteomes" id="UP000282876"/>
    </source>
</evidence>
<dbReference type="InterPro" id="IPR013083">
    <property type="entry name" value="Znf_RING/FYVE/PHD"/>
</dbReference>
<dbReference type="SMART" id="SM00184">
    <property type="entry name" value="RING"/>
    <property type="match status" value="1"/>
</dbReference>
<dbReference type="Pfam" id="PF00097">
    <property type="entry name" value="zf-C3HC4"/>
    <property type="match status" value="1"/>
</dbReference>
<gene>
    <name evidence="6" type="ORF">TUBRATIS_006480</name>
</gene>
<dbReference type="GO" id="GO:0008270">
    <property type="term" value="F:zinc ion binding"/>
    <property type="evidence" value="ECO:0007669"/>
    <property type="project" value="UniProtKB-KW"/>
</dbReference>
<keyword evidence="2 4" id="KW-0863">Zinc-finger</keyword>
<dbReference type="EMBL" id="RCSS01000135">
    <property type="protein sequence ID" value="RVD92831.1"/>
    <property type="molecule type" value="Genomic_DNA"/>
</dbReference>
<dbReference type="PROSITE" id="PS00518">
    <property type="entry name" value="ZF_RING_1"/>
    <property type="match status" value="1"/>
</dbReference>
<evidence type="ECO:0000256" key="3">
    <source>
        <dbReference type="ARBA" id="ARBA00022833"/>
    </source>
</evidence>
<keyword evidence="3" id="KW-0862">Zinc</keyword>
<protein>
    <submittedName>
        <fullName evidence="6">Ubiquitin-ligase E3</fullName>
    </submittedName>
</protein>